<evidence type="ECO:0000313" key="1">
    <source>
        <dbReference type="EMBL" id="XCD08341.1"/>
    </source>
</evidence>
<sequence length="156" mass="17298">MSLKGASAINAQITINSVDFGDEFYNGTDFTVDQIDDNISLIFPNVQIGDSFGSAIDIIETEAQSNYPIGGNWHEMSIDCSDLCYDGLSKWNFDESDQYVALGNTHRNTNLNNVYIGKVGLCIAYDVPYIDPSDPYLFLPEIIIGDLFNAFNMNVL</sequence>
<accession>A0AAU8B8H5</accession>
<protein>
    <submittedName>
        <fullName evidence="1">Uncharacterized protein</fullName>
    </submittedName>
</protein>
<proteinExistence type="predicted"/>
<reference evidence="1" key="1">
    <citation type="submission" date="2024-03" db="EMBL/GenBank/DDBJ databases">
        <title>Diverse circular DNA viruses in blood, oral, and fecal samples of captive lemurs.</title>
        <authorList>
            <person name="Paietta E.N."/>
            <person name="Kraberger S."/>
            <person name="Lund M.C."/>
            <person name="Custer J.M."/>
            <person name="Vargas K.M."/>
            <person name="Ehmke E.E."/>
            <person name="Yoder A.D."/>
            <person name="Varsani A."/>
        </authorList>
    </citation>
    <scope>NUCLEOTIDE SEQUENCE</scope>
    <source>
        <strain evidence="1">Duke_30FF_63</strain>
    </source>
</reference>
<organism evidence="1">
    <name type="scientific">Dulem virus 42</name>
    <dbReference type="NCBI Taxonomy" id="3145760"/>
    <lineage>
        <taxon>Viruses</taxon>
        <taxon>Duplodnaviria</taxon>
        <taxon>Heunggongvirae</taxon>
        <taxon>Uroviricota</taxon>
        <taxon>Caudoviricetes</taxon>
    </lineage>
</organism>
<name>A0AAU8B8H5_9CAUD</name>
<dbReference type="EMBL" id="PP511876">
    <property type="protein sequence ID" value="XCD08341.1"/>
    <property type="molecule type" value="Genomic_DNA"/>
</dbReference>